<comment type="function">
    <text evidence="10">Catalyzes the phosphorylation of the position 2 hydroxy group of 4-diphosphocytidyl-2C-methyl-D-erythritol.</text>
</comment>
<feature type="domain" description="GHMP kinase N-terminal" evidence="11">
    <location>
        <begin position="66"/>
        <end position="143"/>
    </location>
</feature>
<sequence length="280" mass="30382">MTQLTLPCPAKINLFLHITGQRADGYHELQTLFQLLDHGDTLYLHSRDDSALRFTSKLPGVTDSTNLIMRAARLLREYSGCHHGADIAIDKVLPMGGGIGGGSSDAATALLGLNHLWQLGLSTEELARLGLQLGADVPVFILGRTAWAEGIGEQLTPIDTPERWYFVLRPPCEVATAEIFSHEQLTRDTSPIKIAAFLEGATGNSCQELVRRLYPDVDKALIWLDQFAPARLTGTGSCVFASFDNKSAATAVLEEMPKGMTGFVARGVNRSPLHTTLDIA</sequence>
<evidence type="ECO:0000259" key="12">
    <source>
        <dbReference type="Pfam" id="PF08544"/>
    </source>
</evidence>
<dbReference type="InterPro" id="IPR014721">
    <property type="entry name" value="Ribsml_uS5_D2-typ_fold_subgr"/>
</dbReference>
<accession>A0ABX1GI94</accession>
<feature type="binding site" evidence="10">
    <location>
        <begin position="94"/>
        <end position="104"/>
    </location>
    <ligand>
        <name>ATP</name>
        <dbReference type="ChEBI" id="CHEBI:30616"/>
    </ligand>
</feature>
<feature type="active site" evidence="10">
    <location>
        <position position="136"/>
    </location>
</feature>
<comment type="caution">
    <text evidence="13">The sequence shown here is derived from an EMBL/GenBank/DDBJ whole genome shotgun (WGS) entry which is preliminary data.</text>
</comment>
<dbReference type="HAMAP" id="MF_00061">
    <property type="entry name" value="IspE"/>
    <property type="match status" value="1"/>
</dbReference>
<feature type="domain" description="GHMP kinase C-terminal" evidence="12">
    <location>
        <begin position="188"/>
        <end position="259"/>
    </location>
</feature>
<keyword evidence="4 10" id="KW-0808">Transferase</keyword>
<name>A0ABX1GI94_9GAMM</name>
<dbReference type="InterPro" id="IPR013750">
    <property type="entry name" value="GHMP_kinase_C_dom"/>
</dbReference>
<dbReference type="Proteomes" id="UP000765845">
    <property type="component" value="Unassembled WGS sequence"/>
</dbReference>
<dbReference type="NCBIfam" id="TIGR00154">
    <property type="entry name" value="ispE"/>
    <property type="match status" value="1"/>
</dbReference>
<dbReference type="SUPFAM" id="SSF55060">
    <property type="entry name" value="GHMP Kinase, C-terminal domain"/>
    <property type="match status" value="1"/>
</dbReference>
<evidence type="ECO:0000256" key="10">
    <source>
        <dbReference type="HAMAP-Rule" id="MF_00061"/>
    </source>
</evidence>
<comment type="catalytic activity">
    <reaction evidence="10">
        <text>4-CDP-2-C-methyl-D-erythritol + ATP = 4-CDP-2-C-methyl-D-erythritol 2-phosphate + ADP + H(+)</text>
        <dbReference type="Rhea" id="RHEA:18437"/>
        <dbReference type="ChEBI" id="CHEBI:15378"/>
        <dbReference type="ChEBI" id="CHEBI:30616"/>
        <dbReference type="ChEBI" id="CHEBI:57823"/>
        <dbReference type="ChEBI" id="CHEBI:57919"/>
        <dbReference type="ChEBI" id="CHEBI:456216"/>
        <dbReference type="EC" id="2.7.1.148"/>
    </reaction>
</comment>
<keyword evidence="7 10" id="KW-0067">ATP-binding</keyword>
<dbReference type="Gene3D" id="3.30.230.10">
    <property type="match status" value="1"/>
</dbReference>
<comment type="similarity">
    <text evidence="1 10">Belongs to the GHMP kinase family. IspE subfamily.</text>
</comment>
<keyword evidence="14" id="KW-1185">Reference proteome</keyword>
<dbReference type="InterPro" id="IPR006204">
    <property type="entry name" value="GHMP_kinase_N_dom"/>
</dbReference>
<keyword evidence="6 10" id="KW-0418">Kinase</keyword>
<feature type="active site" evidence="10">
    <location>
        <position position="11"/>
    </location>
</feature>
<dbReference type="InterPro" id="IPR036554">
    <property type="entry name" value="GHMP_kinase_C_sf"/>
</dbReference>
<evidence type="ECO:0000256" key="8">
    <source>
        <dbReference type="ARBA" id="ARBA00023229"/>
    </source>
</evidence>
<dbReference type="InterPro" id="IPR004424">
    <property type="entry name" value="IspE"/>
</dbReference>
<dbReference type="Pfam" id="PF00288">
    <property type="entry name" value="GHMP_kinases_N"/>
    <property type="match status" value="1"/>
</dbReference>
<comment type="pathway">
    <text evidence="10">Isoprenoid biosynthesis; isopentenyl diphosphate biosynthesis via DXP pathway; isopentenyl diphosphate from 1-deoxy-D-xylulose 5-phosphate: step 3/6.</text>
</comment>
<dbReference type="SUPFAM" id="SSF54211">
    <property type="entry name" value="Ribosomal protein S5 domain 2-like"/>
    <property type="match status" value="1"/>
</dbReference>
<evidence type="ECO:0000256" key="7">
    <source>
        <dbReference type="ARBA" id="ARBA00022840"/>
    </source>
</evidence>
<evidence type="ECO:0000259" key="11">
    <source>
        <dbReference type="Pfam" id="PF00288"/>
    </source>
</evidence>
<evidence type="ECO:0000256" key="5">
    <source>
        <dbReference type="ARBA" id="ARBA00022741"/>
    </source>
</evidence>
<proteinExistence type="inferred from homology"/>
<reference evidence="13 14" key="1">
    <citation type="submission" date="2020-04" db="EMBL/GenBank/DDBJ databases">
        <authorList>
            <person name="Yoon J."/>
        </authorList>
    </citation>
    <scope>NUCLEOTIDE SEQUENCE [LARGE SCALE GENOMIC DNA]</scope>
    <source>
        <strain evidence="13 14">KMU-166</strain>
    </source>
</reference>
<dbReference type="RefSeq" id="WP_168451463.1">
    <property type="nucleotide sequence ID" value="NZ_JAAWWK010000006.1"/>
</dbReference>
<organism evidence="13 14">
    <name type="scientific">Spongiibacter thalassae</name>
    <dbReference type="NCBI Taxonomy" id="2721624"/>
    <lineage>
        <taxon>Bacteria</taxon>
        <taxon>Pseudomonadati</taxon>
        <taxon>Pseudomonadota</taxon>
        <taxon>Gammaproteobacteria</taxon>
        <taxon>Cellvibrionales</taxon>
        <taxon>Spongiibacteraceae</taxon>
        <taxon>Spongiibacter</taxon>
    </lineage>
</organism>
<keyword evidence="8 10" id="KW-0414">Isoprene biosynthesis</keyword>
<dbReference type="GO" id="GO:0050515">
    <property type="term" value="F:4-(cytidine 5'-diphospho)-2-C-methyl-D-erythritol kinase activity"/>
    <property type="evidence" value="ECO:0007669"/>
    <property type="project" value="UniProtKB-EC"/>
</dbReference>
<dbReference type="PANTHER" id="PTHR43527:SF2">
    <property type="entry name" value="4-DIPHOSPHOCYTIDYL-2-C-METHYL-D-ERYTHRITOL KINASE, CHLOROPLASTIC"/>
    <property type="match status" value="1"/>
</dbReference>
<dbReference type="Gene3D" id="3.30.70.890">
    <property type="entry name" value="GHMP kinase, C-terminal domain"/>
    <property type="match status" value="1"/>
</dbReference>
<evidence type="ECO:0000256" key="1">
    <source>
        <dbReference type="ARBA" id="ARBA00009684"/>
    </source>
</evidence>
<evidence type="ECO:0000256" key="9">
    <source>
        <dbReference type="ARBA" id="ARBA00032554"/>
    </source>
</evidence>
<evidence type="ECO:0000256" key="6">
    <source>
        <dbReference type="ARBA" id="ARBA00022777"/>
    </source>
</evidence>
<dbReference type="EMBL" id="JAAWWK010000006">
    <property type="protein sequence ID" value="NKI18947.1"/>
    <property type="molecule type" value="Genomic_DNA"/>
</dbReference>
<evidence type="ECO:0000313" key="13">
    <source>
        <dbReference type="EMBL" id="NKI18947.1"/>
    </source>
</evidence>
<dbReference type="PANTHER" id="PTHR43527">
    <property type="entry name" value="4-DIPHOSPHOCYTIDYL-2-C-METHYL-D-ERYTHRITOL KINASE, CHLOROPLASTIC"/>
    <property type="match status" value="1"/>
</dbReference>
<protein>
    <recommendedName>
        <fullName evidence="3 10">4-diphosphocytidyl-2-C-methyl-D-erythritol kinase</fullName>
        <shortName evidence="10">CMK</shortName>
        <ecNumber evidence="2 10">2.7.1.148</ecNumber>
    </recommendedName>
    <alternativeName>
        <fullName evidence="9 10">4-(cytidine-5'-diphospho)-2-C-methyl-D-erythritol kinase</fullName>
    </alternativeName>
</protein>
<keyword evidence="5 10" id="KW-0547">Nucleotide-binding</keyword>
<dbReference type="EC" id="2.7.1.148" evidence="2 10"/>
<evidence type="ECO:0000256" key="4">
    <source>
        <dbReference type="ARBA" id="ARBA00022679"/>
    </source>
</evidence>
<evidence type="ECO:0000256" key="3">
    <source>
        <dbReference type="ARBA" id="ARBA00017473"/>
    </source>
</evidence>
<dbReference type="InterPro" id="IPR020568">
    <property type="entry name" value="Ribosomal_Su5_D2-typ_SF"/>
</dbReference>
<dbReference type="PIRSF" id="PIRSF010376">
    <property type="entry name" value="IspE"/>
    <property type="match status" value="1"/>
</dbReference>
<dbReference type="Pfam" id="PF08544">
    <property type="entry name" value="GHMP_kinases_C"/>
    <property type="match status" value="1"/>
</dbReference>
<evidence type="ECO:0000313" key="14">
    <source>
        <dbReference type="Proteomes" id="UP000765845"/>
    </source>
</evidence>
<evidence type="ECO:0000256" key="2">
    <source>
        <dbReference type="ARBA" id="ARBA00012052"/>
    </source>
</evidence>
<gene>
    <name evidence="10 13" type="primary">ispE</name>
    <name evidence="13" type="ORF">HCU74_16175</name>
</gene>